<evidence type="ECO:0000313" key="2">
    <source>
        <dbReference type="Proteomes" id="UP000179807"/>
    </source>
</evidence>
<proteinExistence type="predicted"/>
<name>A0A1J4L0W9_9EUKA</name>
<reference evidence="1" key="1">
    <citation type="submission" date="2016-10" db="EMBL/GenBank/DDBJ databases">
        <authorList>
            <person name="Benchimol M."/>
            <person name="Almeida L.G."/>
            <person name="Vasconcelos A.T."/>
            <person name="Perreira-Neves A."/>
            <person name="Rosa I.A."/>
            <person name="Tasca T."/>
            <person name="Bogo M.R."/>
            <person name="de Souza W."/>
        </authorList>
    </citation>
    <scope>NUCLEOTIDE SEQUENCE [LARGE SCALE GENOMIC DNA]</scope>
    <source>
        <strain evidence="1">K</strain>
    </source>
</reference>
<protein>
    <submittedName>
        <fullName evidence="1">Uncharacterized protein</fullName>
    </submittedName>
</protein>
<dbReference type="GeneID" id="94848410"/>
<comment type="caution">
    <text evidence="1">The sequence shown here is derived from an EMBL/GenBank/DDBJ whole genome shotgun (WGS) entry which is preliminary data.</text>
</comment>
<dbReference type="AlphaFoldDB" id="A0A1J4L0W9"/>
<gene>
    <name evidence="1" type="ORF">TRFO_41320</name>
</gene>
<keyword evidence="2" id="KW-1185">Reference proteome</keyword>
<sequence length="358" mass="40421">MFPSVCGDYFDFSLLADCQPHILSNHLSIYFIDQLAFQAWRLYPNIICREIAEEVQTSLDALIWYQVNPNVVKETIEFVSGTEIKDEIPNYIPITLKLTQQGSQATIIIEYKVETSAEIPTGYVRIKNGSEFGIDLKTDEVILNIRGGVIQLMRSNIAGFGVKYKCLEGLKHELETPLILTSQQLKSELLTGTVNDDGIDVSKSVALNSETNITVMCPKRPNEIICFDNIMHQNVQLTINGVKYPDTEFESTIGARFYQYQLIANELDGPLKPTQEFEDSFTLSLNDLITGELYVNTISDGSSFGINFQLEITNSKYVFDGINSKGNTWTIKFKGHAMYKGVIKENLKFDLQMLMVKL</sequence>
<dbReference type="Proteomes" id="UP000179807">
    <property type="component" value="Unassembled WGS sequence"/>
</dbReference>
<accession>A0A1J4L0W9</accession>
<evidence type="ECO:0000313" key="1">
    <source>
        <dbReference type="EMBL" id="OHT17075.1"/>
    </source>
</evidence>
<organism evidence="1 2">
    <name type="scientific">Tritrichomonas foetus</name>
    <dbReference type="NCBI Taxonomy" id="1144522"/>
    <lineage>
        <taxon>Eukaryota</taxon>
        <taxon>Metamonada</taxon>
        <taxon>Parabasalia</taxon>
        <taxon>Tritrichomonadida</taxon>
        <taxon>Tritrichomonadidae</taxon>
        <taxon>Tritrichomonas</taxon>
    </lineage>
</organism>
<dbReference type="RefSeq" id="XP_068370211.1">
    <property type="nucleotide sequence ID" value="XM_068513706.1"/>
</dbReference>
<dbReference type="EMBL" id="MLAK01000041">
    <property type="protein sequence ID" value="OHT17075.1"/>
    <property type="molecule type" value="Genomic_DNA"/>
</dbReference>
<dbReference type="VEuPathDB" id="TrichDB:TRFO_41320"/>